<dbReference type="AlphaFoldDB" id="A0A060I1R5"/>
<dbReference type="NCBIfam" id="NF009282">
    <property type="entry name" value="PRK12642.1"/>
    <property type="match status" value="1"/>
</dbReference>
<dbReference type="Pfam" id="PF06429">
    <property type="entry name" value="Flg_bbr_C"/>
    <property type="match status" value="1"/>
</dbReference>
<accession>A0A060I1R5</accession>
<organism evidence="8 9">
    <name type="scientific">Rhizobium etli bv. mimosae str. IE4771</name>
    <dbReference type="NCBI Taxonomy" id="1432050"/>
    <lineage>
        <taxon>Bacteria</taxon>
        <taxon>Pseudomonadati</taxon>
        <taxon>Pseudomonadota</taxon>
        <taxon>Alphaproteobacteria</taxon>
        <taxon>Hyphomicrobiales</taxon>
        <taxon>Rhizobiaceae</taxon>
        <taxon>Rhizobium/Agrobacterium group</taxon>
        <taxon>Rhizobium</taxon>
    </lineage>
</organism>
<keyword evidence="8" id="KW-0969">Cilium</keyword>
<dbReference type="InterPro" id="IPR053967">
    <property type="entry name" value="LlgE_F_G-like_D1"/>
</dbReference>
<dbReference type="NCBIfam" id="TIGR02490">
    <property type="entry name" value="flgF"/>
    <property type="match status" value="1"/>
</dbReference>
<evidence type="ECO:0000313" key="8">
    <source>
        <dbReference type="EMBL" id="AIC25865.1"/>
    </source>
</evidence>
<keyword evidence="8" id="KW-0966">Cell projection</keyword>
<protein>
    <recommendedName>
        <fullName evidence="4">Flagellar basal-body rod protein FlgF</fullName>
    </recommendedName>
</protein>
<dbReference type="InterPro" id="IPR010930">
    <property type="entry name" value="Flg_bb/hook_C_dom"/>
</dbReference>
<dbReference type="EMBL" id="CP006986">
    <property type="protein sequence ID" value="AIC25865.1"/>
    <property type="molecule type" value="Genomic_DNA"/>
</dbReference>
<dbReference type="HOGENOM" id="CLU_013687_0_0_5"/>
<dbReference type="PANTHER" id="PTHR30435:SF19">
    <property type="entry name" value="FLAGELLAR BASAL-BODY ROD PROTEIN FLGG"/>
    <property type="match status" value="1"/>
</dbReference>
<dbReference type="Pfam" id="PF22692">
    <property type="entry name" value="LlgE_F_G_D1"/>
    <property type="match status" value="1"/>
</dbReference>
<sequence>MQSGLYVSLSSQMALEKRLNTIADNMANVNTTGFRATEVKFDEMVAATKNKLNTKVAFVSQGNDYLNEQNGELQHTGNMLDFAIKGDAWFALDTPAGRVLTRDGRFTIKDTGELVSIRGYPVLDAGGAPIQLDTKAGEPAVGTDGVIYQTGRQVGSLGLFEADISKGYLRYENSGIMTTDQPRAVVDRFNVGVEQGYLENSNVNAMREITQLIEVNRAFESISSLMRDSEDSFKEAVQTLGGSR</sequence>
<comment type="subunit">
    <text evidence="4">The basal body constitutes a major portion of the flagellar organelle and consists of five rings (E,L,P,S, and M) mounted on a central rod. The rod consists of about 26 subunits of FlgG in the distal portion, and FlgB, FlgC and FlgF are thought to build up the proximal portion of the rod with about 6 subunits each.</text>
</comment>
<evidence type="ECO:0000259" key="5">
    <source>
        <dbReference type="Pfam" id="PF00460"/>
    </source>
</evidence>
<dbReference type="NCBIfam" id="TIGR03506">
    <property type="entry name" value="FlgEFG_subfam"/>
    <property type="match status" value="1"/>
</dbReference>
<dbReference type="RefSeq" id="WP_009993224.1">
    <property type="nucleotide sequence ID" value="NZ_CP006986.1"/>
</dbReference>
<dbReference type="Pfam" id="PF00460">
    <property type="entry name" value="Flg_bb_rod"/>
    <property type="match status" value="1"/>
</dbReference>
<dbReference type="KEGG" id="rei:IE4771_CH00709"/>
<proteinExistence type="inferred from homology"/>
<comment type="subcellular location">
    <subcellularLocation>
        <location evidence="1 4">Bacterial flagellum basal body</location>
    </subcellularLocation>
</comment>
<dbReference type="InterPro" id="IPR020013">
    <property type="entry name" value="Flagellar_FlgE/F/G"/>
</dbReference>
<name>A0A060I1R5_RHIET</name>
<keyword evidence="3 4" id="KW-0975">Bacterial flagellum</keyword>
<dbReference type="InterPro" id="IPR001444">
    <property type="entry name" value="Flag_bb_rod_N"/>
</dbReference>
<evidence type="ECO:0000259" key="7">
    <source>
        <dbReference type="Pfam" id="PF22692"/>
    </source>
</evidence>
<evidence type="ECO:0000259" key="6">
    <source>
        <dbReference type="Pfam" id="PF06429"/>
    </source>
</evidence>
<evidence type="ECO:0000256" key="1">
    <source>
        <dbReference type="ARBA" id="ARBA00004117"/>
    </source>
</evidence>
<dbReference type="InterPro" id="IPR012836">
    <property type="entry name" value="FlgF"/>
</dbReference>
<evidence type="ECO:0000256" key="3">
    <source>
        <dbReference type="ARBA" id="ARBA00023143"/>
    </source>
</evidence>
<feature type="domain" description="Flagellar basal-body/hook protein C-terminal" evidence="6">
    <location>
        <begin position="195"/>
        <end position="238"/>
    </location>
</feature>
<dbReference type="PANTHER" id="PTHR30435">
    <property type="entry name" value="FLAGELLAR PROTEIN"/>
    <property type="match status" value="1"/>
</dbReference>
<dbReference type="GO" id="GO:0071978">
    <property type="term" value="P:bacterial-type flagellum-dependent swarming motility"/>
    <property type="evidence" value="ECO:0007669"/>
    <property type="project" value="TreeGrafter"/>
</dbReference>
<dbReference type="InterPro" id="IPR037925">
    <property type="entry name" value="FlgE/F/G-like"/>
</dbReference>
<feature type="domain" description="Flagellar hook protein FlgE/F/G-like D1" evidence="7">
    <location>
        <begin position="83"/>
        <end position="148"/>
    </location>
</feature>
<dbReference type="SUPFAM" id="SSF117143">
    <property type="entry name" value="Flagellar hook protein flgE"/>
    <property type="match status" value="1"/>
</dbReference>
<dbReference type="GO" id="GO:0030694">
    <property type="term" value="C:bacterial-type flagellum basal body, rod"/>
    <property type="evidence" value="ECO:0007669"/>
    <property type="project" value="UniProtKB-UniRule"/>
</dbReference>
<feature type="domain" description="Flagellar basal body rod protein N-terminal" evidence="5">
    <location>
        <begin position="5"/>
        <end position="35"/>
    </location>
</feature>
<reference evidence="8 9" key="1">
    <citation type="submission" date="2013-12" db="EMBL/GenBank/DDBJ databases">
        <title>Complete genome sequence of Rhizobium etli bv. mimosae IE4771.</title>
        <authorList>
            <person name="Bustos P."/>
            <person name="Santamaria R.I."/>
            <person name="Lozano L."/>
            <person name="Ormeno-Orrillo E."/>
            <person name="Rogel M.A."/>
            <person name="Romero D."/>
            <person name="Cevallos M.A."/>
            <person name="Martinez-Romero E."/>
            <person name="Gonzalez V."/>
        </authorList>
    </citation>
    <scope>NUCLEOTIDE SEQUENCE [LARGE SCALE GENOMIC DNA]</scope>
    <source>
        <strain evidence="8 9">IE4771</strain>
    </source>
</reference>
<evidence type="ECO:0000256" key="4">
    <source>
        <dbReference type="RuleBase" id="RU362116"/>
    </source>
</evidence>
<keyword evidence="8" id="KW-0282">Flagellum</keyword>
<evidence type="ECO:0000256" key="2">
    <source>
        <dbReference type="ARBA" id="ARBA00009677"/>
    </source>
</evidence>
<comment type="similarity">
    <text evidence="2 4">Belongs to the flagella basal body rod proteins family.</text>
</comment>
<evidence type="ECO:0000313" key="9">
    <source>
        <dbReference type="Proteomes" id="UP000027180"/>
    </source>
</evidence>
<dbReference type="OrthoDB" id="9804559at2"/>
<gene>
    <name evidence="8" type="primary">flgF</name>
    <name evidence="8" type="ORF">IE4771_CH00709</name>
</gene>
<dbReference type="Proteomes" id="UP000027180">
    <property type="component" value="Chromosome"/>
</dbReference>